<dbReference type="InterPro" id="IPR005746">
    <property type="entry name" value="Thioredoxin"/>
</dbReference>
<sequence length="107" mass="12416">MVYEVKDYNDFTQQLKRAGNKLVVVDFTATWCQPCKNISPVFEELANQYKNVVFLKVDVDEADDVSTECEINCMPTFLFYRNEKRVHSFSGANSDTLRAAVKQYEKE</sequence>
<feature type="disulfide bond" description="Redox-active" evidence="8">
    <location>
        <begin position="32"/>
        <end position="35"/>
    </location>
</feature>
<dbReference type="KEGG" id="csem:103388327"/>
<evidence type="ECO:0000256" key="2">
    <source>
        <dbReference type="ARBA" id="ARBA00022799"/>
    </source>
</evidence>
<evidence type="ECO:0000256" key="7">
    <source>
        <dbReference type="PIRSR" id="PIRSR000077-1"/>
    </source>
</evidence>
<dbReference type="PANTHER" id="PTHR46115">
    <property type="entry name" value="THIOREDOXIN-LIKE PROTEIN 1"/>
    <property type="match status" value="1"/>
</dbReference>
<reference evidence="11 12" key="3">
    <citation type="journal article" date="2014" name="Nat. Genet.">
        <title>Whole-genome sequence of a flatfish provides insights into ZW sex chromosome evolution and adaptation to a benthic lifestyle.</title>
        <authorList>
            <person name="Chen S."/>
            <person name="Zhang G."/>
            <person name="Shao C."/>
            <person name="Huang Q."/>
            <person name="Liu G."/>
            <person name="Zhang P."/>
            <person name="Song W."/>
            <person name="An N."/>
            <person name="Chalopin D."/>
            <person name="Volff J.N."/>
            <person name="Hong Y."/>
            <person name="Li Q."/>
            <person name="Sha Z."/>
            <person name="Zhou H."/>
            <person name="Xie M."/>
            <person name="Yu Q."/>
            <person name="Liu Y."/>
            <person name="Xiang H."/>
            <person name="Wang N."/>
            <person name="Wu K."/>
            <person name="Yang C."/>
            <person name="Zhou Q."/>
            <person name="Liao X."/>
            <person name="Yang L."/>
            <person name="Hu Q."/>
            <person name="Zhang J."/>
            <person name="Meng L."/>
            <person name="Jin L."/>
            <person name="Tian Y."/>
            <person name="Lian J."/>
            <person name="Yang J."/>
            <person name="Miao G."/>
            <person name="Liu S."/>
            <person name="Liang Z."/>
            <person name="Yan F."/>
            <person name="Li Y."/>
            <person name="Sun B."/>
            <person name="Zhang H."/>
            <person name="Zhang J."/>
            <person name="Zhu Y."/>
            <person name="Du M."/>
            <person name="Zhao Y."/>
            <person name="Schartl M."/>
            <person name="Tang Q."/>
            <person name="Wang J."/>
        </authorList>
    </citation>
    <scope>NUCLEOTIDE SEQUENCE</scope>
</reference>
<proteinExistence type="evidence at transcript level"/>
<evidence type="ECO:0000256" key="5">
    <source>
        <dbReference type="ARBA" id="ARBA00023284"/>
    </source>
</evidence>
<dbReference type="CDD" id="cd02947">
    <property type="entry name" value="TRX_family"/>
    <property type="match status" value="1"/>
</dbReference>
<dbReference type="Ensembl" id="ENSCSET00000006739.1">
    <property type="protein sequence ID" value="ENSCSEP00000006665.1"/>
    <property type="gene ID" value="ENSCSEG00000004313.1"/>
</dbReference>
<keyword evidence="12" id="KW-1185">Reference proteome</keyword>
<evidence type="ECO:0000259" key="9">
    <source>
        <dbReference type="PROSITE" id="PS51352"/>
    </source>
</evidence>
<reference evidence="10" key="1">
    <citation type="submission" date="2011-10" db="EMBL/GenBank/DDBJ databases">
        <authorList>
            <person name="Li Y.-X."/>
            <person name="Sun L."/>
        </authorList>
    </citation>
    <scope>NUCLEOTIDE SEQUENCE</scope>
</reference>
<comment type="similarity">
    <text evidence="6">Belongs to the thioredoxin family.</text>
</comment>
<dbReference type="RefSeq" id="NP_001281155.1">
    <property type="nucleotide sequence ID" value="NM_001294226.1"/>
</dbReference>
<reference evidence="11" key="4">
    <citation type="submission" date="2025-05" db="UniProtKB">
        <authorList>
            <consortium name="Ensembl"/>
        </authorList>
    </citation>
    <scope>IDENTIFICATION</scope>
</reference>
<evidence type="ECO:0000256" key="6">
    <source>
        <dbReference type="PIRNR" id="PIRNR000077"/>
    </source>
</evidence>
<evidence type="ECO:0000256" key="1">
    <source>
        <dbReference type="ARBA" id="ARBA00022448"/>
    </source>
</evidence>
<dbReference type="FunFam" id="3.40.30.10:FF:000104">
    <property type="entry name" value="Thioredoxin"/>
    <property type="match status" value="1"/>
</dbReference>
<reference evidence="10" key="2">
    <citation type="journal article" date="2012" name="Dev. Comp. Immunol.">
        <title>CsCXCe1: A novel Cynoglossus semilaevis CXC chemokine that functions as a chemoattractant and an immunomodulator for peripheral blood leukocytes.</title>
        <authorList>
            <person name="Li Y.X."/>
            <person name="Hu Y.H."/>
            <person name="Sun J.S."/>
            <person name="Sun L."/>
        </authorList>
    </citation>
    <scope>NUCLEOTIDE SEQUENCE</scope>
</reference>
<accession>I3VA01</accession>
<feature type="active site" description="Nucleophile" evidence="7">
    <location>
        <position position="32"/>
    </location>
</feature>
<keyword evidence="3" id="KW-0249">Electron transport</keyword>
<dbReference type="GeneTree" id="ENSGT00940000163988"/>
<feature type="active site" description="Nucleophile" evidence="7">
    <location>
        <position position="35"/>
    </location>
</feature>
<keyword evidence="2" id="KW-0702">S-nitrosylation</keyword>
<dbReference type="PRINTS" id="PR00421">
    <property type="entry name" value="THIOREDOXIN"/>
</dbReference>
<dbReference type="OrthoDB" id="2121326at2759"/>
<keyword evidence="1" id="KW-0813">Transport</keyword>
<dbReference type="GO" id="GO:0015035">
    <property type="term" value="F:protein-disulfide reductase activity"/>
    <property type="evidence" value="ECO:0007669"/>
    <property type="project" value="InterPro"/>
</dbReference>
<dbReference type="Proteomes" id="UP000265120">
    <property type="component" value="Chromosome 1"/>
</dbReference>
<feature type="site" description="Contributes to redox potential value" evidence="7">
    <location>
        <position position="34"/>
    </location>
</feature>
<feature type="site" description="Deprotonates C-terminal active site Cys" evidence="7">
    <location>
        <position position="26"/>
    </location>
</feature>
<protein>
    <recommendedName>
        <fullName evidence="6">Thioredoxin</fullName>
    </recommendedName>
</protein>
<dbReference type="PROSITE" id="PS51352">
    <property type="entry name" value="THIOREDOXIN_2"/>
    <property type="match status" value="1"/>
</dbReference>
<keyword evidence="4 8" id="KW-1015">Disulfide bond</keyword>
<evidence type="ECO:0000313" key="10">
    <source>
        <dbReference type="EMBL" id="AFK76078.1"/>
    </source>
</evidence>
<dbReference type="SUPFAM" id="SSF52833">
    <property type="entry name" value="Thioredoxin-like"/>
    <property type="match status" value="1"/>
</dbReference>
<evidence type="ECO:0000256" key="3">
    <source>
        <dbReference type="ARBA" id="ARBA00022982"/>
    </source>
</evidence>
<dbReference type="CTD" id="436734"/>
<dbReference type="Gene3D" id="3.40.30.10">
    <property type="entry name" value="Glutaredoxin"/>
    <property type="match status" value="1"/>
</dbReference>
<dbReference type="GeneID" id="103388327"/>
<dbReference type="Pfam" id="PF00085">
    <property type="entry name" value="Thioredoxin"/>
    <property type="match status" value="1"/>
</dbReference>
<dbReference type="OMA" id="CYADWCS"/>
<organism evidence="10">
    <name type="scientific">Cynoglossus semilaevis</name>
    <name type="common">Tongue sole</name>
    <dbReference type="NCBI Taxonomy" id="244447"/>
    <lineage>
        <taxon>Eukaryota</taxon>
        <taxon>Metazoa</taxon>
        <taxon>Chordata</taxon>
        <taxon>Craniata</taxon>
        <taxon>Vertebrata</taxon>
        <taxon>Euteleostomi</taxon>
        <taxon>Actinopterygii</taxon>
        <taxon>Neopterygii</taxon>
        <taxon>Teleostei</taxon>
        <taxon>Neoteleostei</taxon>
        <taxon>Acanthomorphata</taxon>
        <taxon>Carangaria</taxon>
        <taxon>Pleuronectiformes</taxon>
        <taxon>Pleuronectoidei</taxon>
        <taxon>Cynoglossidae</taxon>
        <taxon>Cynoglossinae</taxon>
        <taxon>Cynoglossus</taxon>
    </lineage>
</organism>
<feature type="site" description="Contributes to redox potential value" evidence="7">
    <location>
        <position position="33"/>
    </location>
</feature>
<evidence type="ECO:0000256" key="8">
    <source>
        <dbReference type="PIRSR" id="PIRSR000077-4"/>
    </source>
</evidence>
<dbReference type="EMBL" id="JN862929">
    <property type="protein sequence ID" value="AFK76078.1"/>
    <property type="molecule type" value="mRNA"/>
</dbReference>
<name>I3VA01_CYNSE</name>
<dbReference type="InterPro" id="IPR013766">
    <property type="entry name" value="Thioredoxin_domain"/>
</dbReference>
<dbReference type="STRING" id="244447.ENSCSEP00000006665"/>
<dbReference type="PIRSF" id="PIRSF000077">
    <property type="entry name" value="Thioredoxin"/>
    <property type="match status" value="1"/>
</dbReference>
<evidence type="ECO:0000256" key="4">
    <source>
        <dbReference type="ARBA" id="ARBA00023157"/>
    </source>
</evidence>
<feature type="domain" description="Thioredoxin" evidence="9">
    <location>
        <begin position="1"/>
        <end position="106"/>
    </location>
</feature>
<dbReference type="InterPro" id="IPR036249">
    <property type="entry name" value="Thioredoxin-like_sf"/>
</dbReference>
<keyword evidence="5 8" id="KW-0676">Redox-active center</keyword>
<gene>
    <name evidence="10" type="primary">trx1</name>
</gene>
<evidence type="ECO:0000313" key="12">
    <source>
        <dbReference type="Proteomes" id="UP000265120"/>
    </source>
</evidence>
<evidence type="ECO:0000313" key="11">
    <source>
        <dbReference type="Ensembl" id="ENSCSEP00000006665.1"/>
    </source>
</evidence>
<dbReference type="AlphaFoldDB" id="I3VA01"/>